<dbReference type="RefSeq" id="WP_190616786.1">
    <property type="nucleotide sequence ID" value="NZ_CP061538.1"/>
</dbReference>
<evidence type="ECO:0000256" key="2">
    <source>
        <dbReference type="ARBA" id="ARBA00044777"/>
    </source>
</evidence>
<dbReference type="AlphaFoldDB" id="A0A7H2BHW9"/>
<dbReference type="InterPro" id="IPR023093">
    <property type="entry name" value="ScpA-like_C"/>
</dbReference>
<dbReference type="KEGG" id="rama:IDM48_07560"/>
<dbReference type="Proteomes" id="UP000516421">
    <property type="component" value="Chromosome"/>
</dbReference>
<evidence type="ECO:0000313" key="4">
    <source>
        <dbReference type="Proteomes" id="UP000516421"/>
    </source>
</evidence>
<reference evidence="3 4" key="1">
    <citation type="submission" date="2020-09" db="EMBL/GenBank/DDBJ databases">
        <title>Investigation of environmental microbe.</title>
        <authorList>
            <person name="Ou Y."/>
            <person name="Kang Q."/>
        </authorList>
    </citation>
    <scope>NUCLEOTIDE SEQUENCE [LARGE SCALE GENOMIC DNA]</scope>
    <source>
        <strain evidence="3 4">KJZ-9</strain>
    </source>
</reference>
<sequence length="285" mass="31837">MRAPTTIINQQGKFAENTPGFTLTLQNFEGPFDLLLSLISRRKLDITDVALAEVTDEFLHYINQLFESQIDTALDQASDFLVTAATLLDLKAARLLPRGQVESEEDVVLLEARDLLFARLLQYRAYRDVAGILAERYESEAQRFPRDVALEPQFAQVLPELVFEISPEEFAQIAAKALSASHFEDEPHENLAQVELGHLHQPLTTIADEENFIVQRLVENSQESFSNLIRGCGEFEIAVYRFLAVLELIRNGAVEVTQANPLGEISVSAVGEKSPVPELQKEASV</sequence>
<protein>
    <recommendedName>
        <fullName evidence="2">Segregation and condensation protein A</fullName>
    </recommendedName>
</protein>
<organism evidence="3 4">
    <name type="scientific">Rothia amarae</name>
    <dbReference type="NCBI Taxonomy" id="169480"/>
    <lineage>
        <taxon>Bacteria</taxon>
        <taxon>Bacillati</taxon>
        <taxon>Actinomycetota</taxon>
        <taxon>Actinomycetes</taxon>
        <taxon>Micrococcales</taxon>
        <taxon>Micrococcaceae</taxon>
        <taxon>Rothia</taxon>
    </lineage>
</organism>
<dbReference type="InterPro" id="IPR003768">
    <property type="entry name" value="ScpA"/>
</dbReference>
<dbReference type="EMBL" id="CP061538">
    <property type="protein sequence ID" value="QNV39265.1"/>
    <property type="molecule type" value="Genomic_DNA"/>
</dbReference>
<keyword evidence="1" id="KW-0159">Chromosome partition</keyword>
<accession>A0A7H2BHW9</accession>
<evidence type="ECO:0000256" key="1">
    <source>
        <dbReference type="ARBA" id="ARBA00022829"/>
    </source>
</evidence>
<proteinExistence type="predicted"/>
<evidence type="ECO:0000313" key="3">
    <source>
        <dbReference type="EMBL" id="QNV39265.1"/>
    </source>
</evidence>
<dbReference type="GO" id="GO:0007059">
    <property type="term" value="P:chromosome segregation"/>
    <property type="evidence" value="ECO:0007669"/>
    <property type="project" value="UniProtKB-KW"/>
</dbReference>
<gene>
    <name evidence="3" type="ORF">IDM48_07560</name>
</gene>
<dbReference type="PANTHER" id="PTHR33969">
    <property type="entry name" value="SEGREGATION AND CONDENSATION PROTEIN A"/>
    <property type="match status" value="1"/>
</dbReference>
<name>A0A7H2BHW9_9MICC</name>
<dbReference type="PANTHER" id="PTHR33969:SF2">
    <property type="entry name" value="SEGREGATION AND CONDENSATION PROTEIN A"/>
    <property type="match status" value="1"/>
</dbReference>
<dbReference type="Pfam" id="PF02616">
    <property type="entry name" value="SMC_ScpA"/>
    <property type="match status" value="1"/>
</dbReference>
<keyword evidence="4" id="KW-1185">Reference proteome</keyword>
<dbReference type="Gene3D" id="1.10.10.580">
    <property type="entry name" value="Structural maintenance of chromosome 1. Chain E"/>
    <property type="match status" value="1"/>
</dbReference>
<dbReference type="Gene3D" id="6.10.250.2410">
    <property type="match status" value="1"/>
</dbReference>